<accession>A0A1I7SYF4</accession>
<organism evidence="1 2">
    <name type="scientific">Caenorhabditis tropicalis</name>
    <dbReference type="NCBI Taxonomy" id="1561998"/>
    <lineage>
        <taxon>Eukaryota</taxon>
        <taxon>Metazoa</taxon>
        <taxon>Ecdysozoa</taxon>
        <taxon>Nematoda</taxon>
        <taxon>Chromadorea</taxon>
        <taxon>Rhabditida</taxon>
        <taxon>Rhabditina</taxon>
        <taxon>Rhabditomorpha</taxon>
        <taxon>Rhabditoidea</taxon>
        <taxon>Rhabditidae</taxon>
        <taxon>Peloderinae</taxon>
        <taxon>Caenorhabditis</taxon>
    </lineage>
</organism>
<dbReference type="AlphaFoldDB" id="A0A1I7SYF4"/>
<evidence type="ECO:0000313" key="2">
    <source>
        <dbReference type="WBParaSite" id="Csp11.Scaffold305.g787.t1"/>
    </source>
</evidence>
<sequence>MQIYLRPANKTGAPDSPIAATPYKKFKVARGVERDDLRVAKINEISAKRFKALNQAILGKDYDAKLHQKVRESPNMSVIVFLDDTPIGSMICEKWETGGLRLLEVMTMGVLDEHKEWEDHLATITQLAQSGFTFWLPIPQFYRQNTRNDVYYIKKTSRIETKTIVAEIAEETGIEETQRVQPLDLKFDVKSFDVSKLISLTHSLVIEDVTQDTIEVY</sequence>
<dbReference type="Gene3D" id="3.40.630.30">
    <property type="match status" value="1"/>
</dbReference>
<protein>
    <submittedName>
        <fullName evidence="2">N-acetyltransferase</fullName>
    </submittedName>
</protein>
<proteinExistence type="predicted"/>
<keyword evidence="1" id="KW-1185">Reference proteome</keyword>
<evidence type="ECO:0000313" key="1">
    <source>
        <dbReference type="Proteomes" id="UP000095282"/>
    </source>
</evidence>
<dbReference type="Proteomes" id="UP000095282">
    <property type="component" value="Unplaced"/>
</dbReference>
<reference evidence="2" key="1">
    <citation type="submission" date="2016-11" db="UniProtKB">
        <authorList>
            <consortium name="WormBaseParasite"/>
        </authorList>
    </citation>
    <scope>IDENTIFICATION</scope>
</reference>
<name>A0A1I7SYF4_9PELO</name>
<dbReference type="WBParaSite" id="Csp11.Scaffold305.g787.t1">
    <property type="protein sequence ID" value="Csp11.Scaffold305.g787.t1"/>
    <property type="gene ID" value="Csp11.Scaffold305.g787"/>
</dbReference>